<keyword evidence="2" id="KW-1185">Reference proteome</keyword>
<dbReference type="OrthoDB" id="7861343at2"/>
<evidence type="ECO:0000313" key="1">
    <source>
        <dbReference type="EMBL" id="RII37244.1"/>
    </source>
</evidence>
<dbReference type="RefSeq" id="WP_119400524.1">
    <property type="nucleotide sequence ID" value="NZ_QWJJ01000019.1"/>
</dbReference>
<dbReference type="InterPro" id="IPR036388">
    <property type="entry name" value="WH-like_DNA-bd_sf"/>
</dbReference>
<dbReference type="Proteomes" id="UP000265848">
    <property type="component" value="Unassembled WGS sequence"/>
</dbReference>
<organism evidence="1 2">
    <name type="scientific">Pseudooceanicola sediminis</name>
    <dbReference type="NCBI Taxonomy" id="2211117"/>
    <lineage>
        <taxon>Bacteria</taxon>
        <taxon>Pseudomonadati</taxon>
        <taxon>Pseudomonadota</taxon>
        <taxon>Alphaproteobacteria</taxon>
        <taxon>Rhodobacterales</taxon>
        <taxon>Paracoccaceae</taxon>
        <taxon>Pseudooceanicola</taxon>
    </lineage>
</organism>
<evidence type="ECO:0008006" key="3">
    <source>
        <dbReference type="Google" id="ProtNLM"/>
    </source>
</evidence>
<name>A0A399IWC9_9RHOB</name>
<comment type="caution">
    <text evidence="1">The sequence shown here is derived from an EMBL/GenBank/DDBJ whole genome shotgun (WGS) entry which is preliminary data.</text>
</comment>
<evidence type="ECO:0000313" key="2">
    <source>
        <dbReference type="Proteomes" id="UP000265848"/>
    </source>
</evidence>
<sequence length="100" mass="10377">MKSVGNPDPIGDDELEALICDCIEILFQTLPADQASIVRAIDLEGASPQSVADTLGLGLGDVATVLALGRQGLKATFGEMSRICPVHGLAGCECHRIGDD</sequence>
<proteinExistence type="predicted"/>
<accession>A0A399IWC9</accession>
<dbReference type="InterPro" id="IPR013324">
    <property type="entry name" value="RNA_pol_sigma_r3/r4-like"/>
</dbReference>
<reference evidence="1 2" key="1">
    <citation type="submission" date="2018-08" db="EMBL/GenBank/DDBJ databases">
        <title>Pseudooceanicola sediminis CY03 in the family Rhodobacteracea.</title>
        <authorList>
            <person name="Zhang Y.-J."/>
        </authorList>
    </citation>
    <scope>NUCLEOTIDE SEQUENCE [LARGE SCALE GENOMIC DNA]</scope>
    <source>
        <strain evidence="1 2">CY03</strain>
    </source>
</reference>
<dbReference type="SUPFAM" id="SSF88659">
    <property type="entry name" value="Sigma3 and sigma4 domains of RNA polymerase sigma factors"/>
    <property type="match status" value="1"/>
</dbReference>
<gene>
    <name evidence="1" type="ORF">DL237_18205</name>
</gene>
<dbReference type="EMBL" id="QWJJ01000019">
    <property type="protein sequence ID" value="RII37244.1"/>
    <property type="molecule type" value="Genomic_DNA"/>
</dbReference>
<dbReference type="AlphaFoldDB" id="A0A399IWC9"/>
<protein>
    <recommendedName>
        <fullName evidence="3">RNA polymerase sigma factor 70 region 4 type 2 domain-containing protein</fullName>
    </recommendedName>
</protein>
<dbReference type="Gene3D" id="1.10.10.10">
    <property type="entry name" value="Winged helix-like DNA-binding domain superfamily/Winged helix DNA-binding domain"/>
    <property type="match status" value="1"/>
</dbReference>